<evidence type="ECO:0000313" key="2">
    <source>
        <dbReference type="Proteomes" id="UP001605036"/>
    </source>
</evidence>
<evidence type="ECO:0000313" key="1">
    <source>
        <dbReference type="EMBL" id="KAL2608543.1"/>
    </source>
</evidence>
<proteinExistence type="predicted"/>
<gene>
    <name evidence="1" type="ORF">R1flu_027116</name>
</gene>
<protein>
    <submittedName>
        <fullName evidence="1">Uncharacterized protein</fullName>
    </submittedName>
</protein>
<name>A0ABD1XHV2_9MARC</name>
<accession>A0ABD1XHV2</accession>
<dbReference type="AlphaFoldDB" id="A0ABD1XHV2"/>
<organism evidence="1 2">
    <name type="scientific">Riccia fluitans</name>
    <dbReference type="NCBI Taxonomy" id="41844"/>
    <lineage>
        <taxon>Eukaryota</taxon>
        <taxon>Viridiplantae</taxon>
        <taxon>Streptophyta</taxon>
        <taxon>Embryophyta</taxon>
        <taxon>Marchantiophyta</taxon>
        <taxon>Marchantiopsida</taxon>
        <taxon>Marchantiidae</taxon>
        <taxon>Marchantiales</taxon>
        <taxon>Ricciaceae</taxon>
        <taxon>Riccia</taxon>
    </lineage>
</organism>
<comment type="caution">
    <text evidence="1">The sequence shown here is derived from an EMBL/GenBank/DDBJ whole genome shotgun (WGS) entry which is preliminary data.</text>
</comment>
<reference evidence="1 2" key="1">
    <citation type="submission" date="2024-09" db="EMBL/GenBank/DDBJ databases">
        <title>Chromosome-scale assembly of Riccia fluitans.</title>
        <authorList>
            <person name="Paukszto L."/>
            <person name="Sawicki J."/>
            <person name="Karawczyk K."/>
            <person name="Piernik-Szablinska J."/>
            <person name="Szczecinska M."/>
            <person name="Mazdziarz M."/>
        </authorList>
    </citation>
    <scope>NUCLEOTIDE SEQUENCE [LARGE SCALE GENOMIC DNA]</scope>
    <source>
        <strain evidence="1">Rf_01</strain>
        <tissue evidence="1">Aerial parts of the thallus</tissue>
    </source>
</reference>
<keyword evidence="2" id="KW-1185">Reference proteome</keyword>
<dbReference type="EMBL" id="JBHFFA010000008">
    <property type="protein sequence ID" value="KAL2608543.1"/>
    <property type="molecule type" value="Genomic_DNA"/>
</dbReference>
<dbReference type="Proteomes" id="UP001605036">
    <property type="component" value="Unassembled WGS sequence"/>
</dbReference>
<sequence>MASKGFSSCWQASQRPETKYKVIIFKGWRPTTETFENKPTGTASGRCAQSYSPKLQASRSLKFSRSIFPSLDHRLGLRRVLHPINHIPVLRLCVVFRNEVE</sequence>